<accession>A0A4C1VBZ6</accession>
<dbReference type="Proteomes" id="UP000299102">
    <property type="component" value="Unassembled WGS sequence"/>
</dbReference>
<proteinExistence type="predicted"/>
<name>A0A4C1VBZ6_EUMVA</name>
<dbReference type="EMBL" id="BGZK01000309">
    <property type="protein sequence ID" value="GBP35797.1"/>
    <property type="molecule type" value="Genomic_DNA"/>
</dbReference>
<evidence type="ECO:0000313" key="1">
    <source>
        <dbReference type="EMBL" id="GBP35797.1"/>
    </source>
</evidence>
<sequence>MLFFDIDPRPYRKGCRYLATLSLDPGYFSVLLRVQCPFEPRSECRDPRVYECVWCRAVVIVWRRLSHLLSSRVFTPIYCTVCTPSPCPISAPREHSRRFTFDAVKVAYGRPRWVNPLSHSRVTQGLKALSSYGGGESGVELWSFSALLTGMSEEMTHPSYNLKNNI</sequence>
<reference evidence="1 2" key="1">
    <citation type="journal article" date="2019" name="Commun. Biol.">
        <title>The bagworm genome reveals a unique fibroin gene that provides high tensile strength.</title>
        <authorList>
            <person name="Kono N."/>
            <person name="Nakamura H."/>
            <person name="Ohtoshi R."/>
            <person name="Tomita M."/>
            <person name="Numata K."/>
            <person name="Arakawa K."/>
        </authorList>
    </citation>
    <scope>NUCLEOTIDE SEQUENCE [LARGE SCALE GENOMIC DNA]</scope>
</reference>
<gene>
    <name evidence="1" type="ORF">EVAR_20652_1</name>
</gene>
<keyword evidence="2" id="KW-1185">Reference proteome</keyword>
<evidence type="ECO:0000313" key="2">
    <source>
        <dbReference type="Proteomes" id="UP000299102"/>
    </source>
</evidence>
<protein>
    <submittedName>
        <fullName evidence="1">Uncharacterized protein</fullName>
    </submittedName>
</protein>
<organism evidence="1 2">
    <name type="scientific">Eumeta variegata</name>
    <name type="common">Bagworm moth</name>
    <name type="synonym">Eumeta japonica</name>
    <dbReference type="NCBI Taxonomy" id="151549"/>
    <lineage>
        <taxon>Eukaryota</taxon>
        <taxon>Metazoa</taxon>
        <taxon>Ecdysozoa</taxon>
        <taxon>Arthropoda</taxon>
        <taxon>Hexapoda</taxon>
        <taxon>Insecta</taxon>
        <taxon>Pterygota</taxon>
        <taxon>Neoptera</taxon>
        <taxon>Endopterygota</taxon>
        <taxon>Lepidoptera</taxon>
        <taxon>Glossata</taxon>
        <taxon>Ditrysia</taxon>
        <taxon>Tineoidea</taxon>
        <taxon>Psychidae</taxon>
        <taxon>Oiketicinae</taxon>
        <taxon>Eumeta</taxon>
    </lineage>
</organism>
<comment type="caution">
    <text evidence="1">The sequence shown here is derived from an EMBL/GenBank/DDBJ whole genome shotgun (WGS) entry which is preliminary data.</text>
</comment>
<dbReference type="AlphaFoldDB" id="A0A4C1VBZ6"/>